<evidence type="ECO:0000256" key="1">
    <source>
        <dbReference type="SAM" id="MobiDB-lite"/>
    </source>
</evidence>
<accession>A0A0P9F7U5</accession>
<name>A0A0P9F7U5_9CHLR</name>
<dbReference type="EMBL" id="LJCR01000477">
    <property type="protein sequence ID" value="KPV52640.1"/>
    <property type="molecule type" value="Genomic_DNA"/>
</dbReference>
<evidence type="ECO:0000313" key="3">
    <source>
        <dbReference type="Proteomes" id="UP000050509"/>
    </source>
</evidence>
<dbReference type="Proteomes" id="UP000050509">
    <property type="component" value="Unassembled WGS sequence"/>
</dbReference>
<proteinExistence type="predicted"/>
<keyword evidence="3" id="KW-1185">Reference proteome</keyword>
<organism evidence="2 3">
    <name type="scientific">Kouleothrix aurantiaca</name>
    <dbReference type="NCBI Taxonomy" id="186479"/>
    <lineage>
        <taxon>Bacteria</taxon>
        <taxon>Bacillati</taxon>
        <taxon>Chloroflexota</taxon>
        <taxon>Chloroflexia</taxon>
        <taxon>Chloroflexales</taxon>
        <taxon>Roseiflexineae</taxon>
        <taxon>Roseiflexaceae</taxon>
        <taxon>Kouleothrix</taxon>
    </lineage>
</organism>
<evidence type="ECO:0000313" key="2">
    <source>
        <dbReference type="EMBL" id="KPV52640.1"/>
    </source>
</evidence>
<feature type="region of interest" description="Disordered" evidence="1">
    <location>
        <begin position="1"/>
        <end position="40"/>
    </location>
</feature>
<sequence>MPRGFRGGFNPYRSSDGTYASQSGANRPSTDPRRHTQAVYRSRDGRQTITKDNRGAMSLKRDGRMTGASIRPKRGGGYVFTQPNGRSTFTREIPTQTKALDALKRYARGK</sequence>
<gene>
    <name evidence="2" type="ORF">SE17_14260</name>
</gene>
<feature type="compositionally biased region" description="Polar residues" evidence="1">
    <location>
        <begin position="12"/>
        <end position="29"/>
    </location>
</feature>
<dbReference type="AlphaFoldDB" id="A0A0P9F7U5"/>
<feature type="region of interest" description="Disordered" evidence="1">
    <location>
        <begin position="66"/>
        <end position="89"/>
    </location>
</feature>
<comment type="caution">
    <text evidence="2">The sequence shown here is derived from an EMBL/GenBank/DDBJ whole genome shotgun (WGS) entry which is preliminary data.</text>
</comment>
<protein>
    <submittedName>
        <fullName evidence="2">Uncharacterized protein</fullName>
    </submittedName>
</protein>
<reference evidence="2 3" key="1">
    <citation type="submission" date="2015-09" db="EMBL/GenBank/DDBJ databases">
        <title>Draft genome sequence of Kouleothrix aurantiaca JCM 19913.</title>
        <authorList>
            <person name="Hemp J."/>
        </authorList>
    </citation>
    <scope>NUCLEOTIDE SEQUENCE [LARGE SCALE GENOMIC DNA]</scope>
    <source>
        <strain evidence="2 3">COM-B</strain>
    </source>
</reference>